<dbReference type="PROSITE" id="PS00144">
    <property type="entry name" value="ASN_GLN_ASE_1"/>
    <property type="match status" value="1"/>
</dbReference>
<dbReference type="SUPFAM" id="SSF53774">
    <property type="entry name" value="Glutaminase/Asparaginase"/>
    <property type="match status" value="1"/>
</dbReference>
<evidence type="ECO:0000256" key="7">
    <source>
        <dbReference type="PROSITE-ProRule" id="PRU10100"/>
    </source>
</evidence>
<comment type="catalytic activity">
    <reaction evidence="3">
        <text>L-asparagine + H2O = L-aspartate + NH4(+)</text>
        <dbReference type="Rhea" id="RHEA:21016"/>
        <dbReference type="ChEBI" id="CHEBI:15377"/>
        <dbReference type="ChEBI" id="CHEBI:28938"/>
        <dbReference type="ChEBI" id="CHEBI:29991"/>
        <dbReference type="ChEBI" id="CHEBI:58048"/>
        <dbReference type="EC" id="3.5.1.1"/>
    </reaction>
</comment>
<feature type="binding site" evidence="5">
    <location>
        <position position="52"/>
    </location>
    <ligand>
        <name>substrate</name>
    </ligand>
</feature>
<dbReference type="PANTHER" id="PTHR11707:SF28">
    <property type="entry name" value="60 KDA LYSOPHOSPHOLIPASE"/>
    <property type="match status" value="1"/>
</dbReference>
<dbReference type="Pfam" id="PF17763">
    <property type="entry name" value="Asparaginase_C"/>
    <property type="match status" value="1"/>
</dbReference>
<comment type="caution">
    <text evidence="10">The sequence shown here is derived from an EMBL/GenBank/DDBJ whole genome shotgun (WGS) entry which is preliminary data.</text>
</comment>
<dbReference type="InterPro" id="IPR020827">
    <property type="entry name" value="Asparaginase/glutaminase_AS1"/>
</dbReference>
<feature type="active site" evidence="7">
    <location>
        <position position="84"/>
    </location>
</feature>
<sequence>MTVVVVVTTGGTIATTADPDGVARPTRGGEALLDALATPHDVRVHDVLARDSSELGPPEWDVIATAVRAAIDDGAGGVVVTHGTDTMEETALWLEVALPGPTPVVLTGAMRSADAPDADGPANLRDAIAVAGHPAAAGLGVAVCMAGDVRRPLGLSKVPDGFTGHRVGTVRDGSVDLDLGSLGDGPARPRLAVGTAASAPRVDVVAVSAGSDAVALDAVVAAGARGVVLEALGSGNAGREVIAGVERARAAGVAVVIASRVPGAVVAPRYGPGRALVDLGAVPVRTLRPPQARVLLMAALSAGAAVADVFATWG</sequence>
<dbReference type="SFLD" id="SFLDS00057">
    <property type="entry name" value="Glutaminase/Asparaginase"/>
    <property type="match status" value="1"/>
</dbReference>
<dbReference type="PANTHER" id="PTHR11707">
    <property type="entry name" value="L-ASPARAGINASE"/>
    <property type="match status" value="1"/>
</dbReference>
<dbReference type="Pfam" id="PF00710">
    <property type="entry name" value="Asparaginase"/>
    <property type="match status" value="1"/>
</dbReference>
<comment type="similarity">
    <text evidence="1">Belongs to the asparaginase 1 family.</text>
</comment>
<dbReference type="SMART" id="SM00870">
    <property type="entry name" value="Asparaginase"/>
    <property type="match status" value="1"/>
</dbReference>
<dbReference type="Gene3D" id="3.40.50.1170">
    <property type="entry name" value="L-asparaginase, N-terminal domain"/>
    <property type="match status" value="1"/>
</dbReference>
<dbReference type="AlphaFoldDB" id="A0A1E8PZB2"/>
<dbReference type="InterPro" id="IPR036152">
    <property type="entry name" value="Asp/glu_Ase-like_sf"/>
</dbReference>
<keyword evidence="11" id="KW-1185">Reference proteome</keyword>
<dbReference type="GO" id="GO:0006520">
    <property type="term" value="P:amino acid metabolic process"/>
    <property type="evidence" value="ECO:0007669"/>
    <property type="project" value="InterPro"/>
</dbReference>
<feature type="domain" description="L-asparaginase N-terminal" evidence="8">
    <location>
        <begin position="4"/>
        <end position="158"/>
    </location>
</feature>
<dbReference type="PRINTS" id="PR00139">
    <property type="entry name" value="ASNGLNASE"/>
</dbReference>
<dbReference type="InterPro" id="IPR027473">
    <property type="entry name" value="L-asparaginase_C"/>
</dbReference>
<dbReference type="PROSITE" id="PS00917">
    <property type="entry name" value="ASN_GLN_ASE_2"/>
    <property type="match status" value="1"/>
</dbReference>
<evidence type="ECO:0000313" key="11">
    <source>
        <dbReference type="Proteomes" id="UP000178953"/>
    </source>
</evidence>
<dbReference type="InterPro" id="IPR027474">
    <property type="entry name" value="L-asparaginase_N"/>
</dbReference>
<evidence type="ECO:0000256" key="4">
    <source>
        <dbReference type="PIRSR" id="PIRSR001220-1"/>
    </source>
</evidence>
<protein>
    <recommendedName>
        <fullName evidence="2">asparaginase</fullName>
        <ecNumber evidence="2">3.5.1.1</ecNumber>
    </recommendedName>
</protein>
<reference evidence="10 11" key="1">
    <citation type="submission" date="2016-09" db="EMBL/GenBank/DDBJ databases">
        <title>genome sequence of Mycobacterium sp. 739 SCH.</title>
        <authorList>
            <person name="Greninger A.L."/>
            <person name="Qin X."/>
            <person name="Jerome K."/>
            <person name="Vora S."/>
            <person name="Quinn K."/>
        </authorList>
    </citation>
    <scope>NUCLEOTIDE SEQUENCE [LARGE SCALE GENOMIC DNA]</scope>
    <source>
        <strain evidence="10 11">SCH</strain>
    </source>
</reference>
<gene>
    <name evidence="10" type="ORF">BEL07_22640</name>
</gene>
<dbReference type="PIRSF" id="PIRSF001220">
    <property type="entry name" value="L-ASNase_gatD"/>
    <property type="match status" value="1"/>
</dbReference>
<dbReference type="EC" id="3.5.1.1" evidence="2"/>
<dbReference type="PIRSF" id="PIRSF500176">
    <property type="entry name" value="L_ASNase"/>
    <property type="match status" value="1"/>
</dbReference>
<dbReference type="PROSITE" id="PS51732">
    <property type="entry name" value="ASN_GLN_ASE_3"/>
    <property type="match status" value="1"/>
</dbReference>
<dbReference type="Gene3D" id="3.40.50.40">
    <property type="match status" value="1"/>
</dbReference>
<dbReference type="InterPro" id="IPR006034">
    <property type="entry name" value="Asparaginase/glutaminase-like"/>
</dbReference>
<evidence type="ECO:0000256" key="1">
    <source>
        <dbReference type="ARBA" id="ARBA00010518"/>
    </source>
</evidence>
<feature type="active site" description="O-isoaspartyl threonine intermediate" evidence="4">
    <location>
        <position position="12"/>
    </location>
</feature>
<evidence type="ECO:0000256" key="3">
    <source>
        <dbReference type="ARBA" id="ARBA00049366"/>
    </source>
</evidence>
<dbReference type="InterPro" id="IPR027475">
    <property type="entry name" value="Asparaginase/glutaminase_AS2"/>
</dbReference>
<proteinExistence type="inferred from homology"/>
<accession>A0A1E8PZB2</accession>
<dbReference type="Proteomes" id="UP000178953">
    <property type="component" value="Unassembled WGS sequence"/>
</dbReference>
<evidence type="ECO:0000259" key="9">
    <source>
        <dbReference type="Pfam" id="PF17763"/>
    </source>
</evidence>
<feature type="binding site" evidence="5">
    <location>
        <begin position="84"/>
        <end position="85"/>
    </location>
    <ligand>
        <name>substrate</name>
    </ligand>
</feature>
<evidence type="ECO:0000256" key="2">
    <source>
        <dbReference type="ARBA" id="ARBA00012920"/>
    </source>
</evidence>
<organism evidence="10 11">
    <name type="scientific">Mycolicibacterium grossiae</name>
    <dbReference type="NCBI Taxonomy" id="1552759"/>
    <lineage>
        <taxon>Bacteria</taxon>
        <taxon>Bacillati</taxon>
        <taxon>Actinomycetota</taxon>
        <taxon>Actinomycetes</taxon>
        <taxon>Mycobacteriales</taxon>
        <taxon>Mycobacteriaceae</taxon>
        <taxon>Mycolicibacterium</taxon>
    </lineage>
</organism>
<name>A0A1E8PZB2_9MYCO</name>
<dbReference type="GO" id="GO:0004067">
    <property type="term" value="F:asparaginase activity"/>
    <property type="evidence" value="ECO:0007669"/>
    <property type="project" value="UniProtKB-UniRule"/>
</dbReference>
<dbReference type="EMBL" id="MCHX01000065">
    <property type="protein sequence ID" value="OFJ51486.1"/>
    <property type="molecule type" value="Genomic_DNA"/>
</dbReference>
<evidence type="ECO:0000259" key="8">
    <source>
        <dbReference type="Pfam" id="PF00710"/>
    </source>
</evidence>
<evidence type="ECO:0000313" key="10">
    <source>
        <dbReference type="EMBL" id="OFJ51486.1"/>
    </source>
</evidence>
<dbReference type="InterPro" id="IPR037152">
    <property type="entry name" value="L-asparaginase_N_sf"/>
</dbReference>
<feature type="domain" description="Asparaginase/glutaminase C-terminal" evidence="9">
    <location>
        <begin position="201"/>
        <end position="307"/>
    </location>
</feature>
<dbReference type="RefSeq" id="WP_070355311.1">
    <property type="nucleotide sequence ID" value="NZ_CP043474.1"/>
</dbReference>
<feature type="active site" evidence="6">
    <location>
        <position position="12"/>
    </location>
</feature>
<evidence type="ECO:0000256" key="5">
    <source>
        <dbReference type="PIRSR" id="PIRSR001220-2"/>
    </source>
</evidence>
<dbReference type="OrthoDB" id="9788068at2"/>
<evidence type="ECO:0000256" key="6">
    <source>
        <dbReference type="PROSITE-ProRule" id="PRU10099"/>
    </source>
</evidence>
<dbReference type="InterPro" id="IPR040919">
    <property type="entry name" value="Asparaginase_C"/>
</dbReference>